<protein>
    <recommendedName>
        <fullName evidence="15">Transposase</fullName>
    </recommendedName>
</protein>
<keyword evidence="9" id="KW-0539">Nucleus</keyword>
<dbReference type="PANTHER" id="PTHR46481">
    <property type="entry name" value="ZINC FINGER BED DOMAIN-CONTAINING PROTEIN 4"/>
    <property type="match status" value="1"/>
</dbReference>
<accession>A0AAV2D8G2</accession>
<dbReference type="GO" id="GO:0008270">
    <property type="term" value="F:zinc ion binding"/>
    <property type="evidence" value="ECO:0007669"/>
    <property type="project" value="UniProtKB-KW"/>
</dbReference>
<name>A0AAV2D8G2_9ROSI</name>
<dbReference type="Pfam" id="PF14372">
    <property type="entry name" value="hAT-like_RNase-H"/>
    <property type="match status" value="1"/>
</dbReference>
<dbReference type="Pfam" id="PF02892">
    <property type="entry name" value="zf-BED"/>
    <property type="match status" value="1"/>
</dbReference>
<dbReference type="Proteomes" id="UP001497516">
    <property type="component" value="Chromosome 2"/>
</dbReference>
<evidence type="ECO:0000256" key="5">
    <source>
        <dbReference type="ARBA" id="ARBA00022833"/>
    </source>
</evidence>
<dbReference type="PANTHER" id="PTHR46481:SF7">
    <property type="entry name" value="ZINC FINGER BED DOMAIN-CONTAINING PROTEIN RICESLEEPER 2-LIKE"/>
    <property type="match status" value="1"/>
</dbReference>
<gene>
    <name evidence="13" type="ORF">LTRI10_LOCUS12321</name>
</gene>
<dbReference type="EMBL" id="OZ034815">
    <property type="protein sequence ID" value="CAL1370017.1"/>
    <property type="molecule type" value="Genomic_DNA"/>
</dbReference>
<dbReference type="InterPro" id="IPR012337">
    <property type="entry name" value="RNaseH-like_sf"/>
</dbReference>
<dbReference type="InterPro" id="IPR025525">
    <property type="entry name" value="hAT-like_transposase_RNase-H"/>
</dbReference>
<dbReference type="InterPro" id="IPR008906">
    <property type="entry name" value="HATC_C_dom"/>
</dbReference>
<comment type="subunit">
    <text evidence="2">Homodimer.</text>
</comment>
<comment type="subcellular location">
    <subcellularLocation>
        <location evidence="1">Nucleus</location>
    </subcellularLocation>
</comment>
<evidence type="ECO:0000256" key="8">
    <source>
        <dbReference type="ARBA" id="ARBA00023163"/>
    </source>
</evidence>
<keyword evidence="14" id="KW-1185">Reference proteome</keyword>
<evidence type="ECO:0000256" key="4">
    <source>
        <dbReference type="ARBA" id="ARBA00022771"/>
    </source>
</evidence>
<evidence type="ECO:0000256" key="2">
    <source>
        <dbReference type="ARBA" id="ARBA00011738"/>
    </source>
</evidence>
<evidence type="ECO:0000313" key="14">
    <source>
        <dbReference type="Proteomes" id="UP001497516"/>
    </source>
</evidence>
<evidence type="ECO:0000256" key="6">
    <source>
        <dbReference type="ARBA" id="ARBA00023015"/>
    </source>
</evidence>
<dbReference type="GO" id="GO:0046983">
    <property type="term" value="F:protein dimerization activity"/>
    <property type="evidence" value="ECO:0007669"/>
    <property type="project" value="InterPro"/>
</dbReference>
<keyword evidence="5" id="KW-0862">Zinc</keyword>
<feature type="domain" description="BED-type" evidence="10">
    <location>
        <begin position="59"/>
        <end position="99"/>
    </location>
</feature>
<sequence>MDWNASNAFKTYKEMEPKSVMDMSLIQQVDPADIALGSSERGNNSIVHTKRKKTMTSVFLKYFETALDGKSRKCKFCGQSYSIATATGNLGRHLSNRHPGYDKPAIVVDSVYAASAPPHQQPQPITVIKKAQPETKAQIDIDHLNWLLIKWVVVASLPPSTMDEKWLTNSFKFLNPSVELWNAEKHKAVLQDVFRSMQEDVRASLDQVSSKFSVSLDFWNSYEQIFYMSVTCHWIDEHWCFHKVLLDICRVPYPFGGSEMYQCLTKVLKMYGLEDRVLSCTHDNSETAVHACHVLKDDLDDLKAGPFCYIPCAAHSLNMIIDDGLRTTKPMISRVRELVLEMNSSVEMLDDFVQLNSAYQEGSSWKFPLETSTRWSGNYQMLDLVRKAGKSVDGVMRKYEEVLGNRMTLGSTEKNAITVVHGFLEPFHKTTNDICTNKFLTVGLVLFFMDHISETISMCRESRHSPEWFKTVAEDMAKKARSYSTQVCNLFTYMTAILDPRIKTELIPESLSSGGYLEEARAHFVRNYSTTHFGPSMAGGYGVQSQEIEDRGHANVSFAEEIVRKRRRASMSNATDELTQYLTEAPAPIPTDVLEWWKVNSTRYPRLSVMARDFLAVQPTSVAPEEVFCGKGEEVDKQRFCMPHDSTQTVLCVRSWIQKGIKFKYRSTEIDYERLMEMAVAAAAASNNVSSSDKKEN</sequence>
<keyword evidence="7" id="KW-0238">DNA-binding</keyword>
<reference evidence="13 14" key="1">
    <citation type="submission" date="2024-04" db="EMBL/GenBank/DDBJ databases">
        <authorList>
            <person name="Fracassetti M."/>
        </authorList>
    </citation>
    <scope>NUCLEOTIDE SEQUENCE [LARGE SCALE GENOMIC DNA]</scope>
</reference>
<evidence type="ECO:0008006" key="15">
    <source>
        <dbReference type="Google" id="ProtNLM"/>
    </source>
</evidence>
<dbReference type="GO" id="GO:0005634">
    <property type="term" value="C:nucleus"/>
    <property type="evidence" value="ECO:0007669"/>
    <property type="project" value="UniProtKB-SubCell"/>
</dbReference>
<feature type="domain" description="hAT-like transposase RNase-H fold" evidence="12">
    <location>
        <begin position="435"/>
        <end position="515"/>
    </location>
</feature>
<dbReference type="InterPro" id="IPR052035">
    <property type="entry name" value="ZnF_BED_domain_contain"/>
</dbReference>
<keyword evidence="6" id="KW-0805">Transcription regulation</keyword>
<organism evidence="13 14">
    <name type="scientific">Linum trigynum</name>
    <dbReference type="NCBI Taxonomy" id="586398"/>
    <lineage>
        <taxon>Eukaryota</taxon>
        <taxon>Viridiplantae</taxon>
        <taxon>Streptophyta</taxon>
        <taxon>Embryophyta</taxon>
        <taxon>Tracheophyta</taxon>
        <taxon>Spermatophyta</taxon>
        <taxon>Magnoliopsida</taxon>
        <taxon>eudicotyledons</taxon>
        <taxon>Gunneridae</taxon>
        <taxon>Pentapetalae</taxon>
        <taxon>rosids</taxon>
        <taxon>fabids</taxon>
        <taxon>Malpighiales</taxon>
        <taxon>Linaceae</taxon>
        <taxon>Linum</taxon>
    </lineage>
</organism>
<dbReference type="AlphaFoldDB" id="A0AAV2D8G2"/>
<evidence type="ECO:0000259" key="12">
    <source>
        <dbReference type="Pfam" id="PF14372"/>
    </source>
</evidence>
<keyword evidence="8" id="KW-0804">Transcription</keyword>
<evidence type="ECO:0000313" key="13">
    <source>
        <dbReference type="EMBL" id="CAL1370017.1"/>
    </source>
</evidence>
<evidence type="ECO:0000259" key="11">
    <source>
        <dbReference type="Pfam" id="PF05699"/>
    </source>
</evidence>
<feature type="domain" description="HAT C-terminal dimerisation" evidence="11">
    <location>
        <begin position="577"/>
        <end position="657"/>
    </location>
</feature>
<evidence type="ECO:0000256" key="7">
    <source>
        <dbReference type="ARBA" id="ARBA00023125"/>
    </source>
</evidence>
<dbReference type="SMART" id="SM00614">
    <property type="entry name" value="ZnF_BED"/>
    <property type="match status" value="1"/>
</dbReference>
<dbReference type="GO" id="GO:0003677">
    <property type="term" value="F:DNA binding"/>
    <property type="evidence" value="ECO:0007669"/>
    <property type="project" value="UniProtKB-KW"/>
</dbReference>
<dbReference type="InterPro" id="IPR003656">
    <property type="entry name" value="Znf_BED"/>
</dbReference>
<dbReference type="SUPFAM" id="SSF53098">
    <property type="entry name" value="Ribonuclease H-like"/>
    <property type="match status" value="1"/>
</dbReference>
<evidence type="ECO:0000259" key="10">
    <source>
        <dbReference type="Pfam" id="PF02892"/>
    </source>
</evidence>
<evidence type="ECO:0000256" key="3">
    <source>
        <dbReference type="ARBA" id="ARBA00022723"/>
    </source>
</evidence>
<keyword evidence="3" id="KW-0479">Metal-binding</keyword>
<evidence type="ECO:0000256" key="1">
    <source>
        <dbReference type="ARBA" id="ARBA00004123"/>
    </source>
</evidence>
<evidence type="ECO:0000256" key="9">
    <source>
        <dbReference type="ARBA" id="ARBA00023242"/>
    </source>
</evidence>
<dbReference type="Pfam" id="PF05699">
    <property type="entry name" value="Dimer_Tnp_hAT"/>
    <property type="match status" value="1"/>
</dbReference>
<keyword evidence="4" id="KW-0863">Zinc-finger</keyword>
<proteinExistence type="predicted"/>